<dbReference type="Pfam" id="PF01636">
    <property type="entry name" value="APH"/>
    <property type="match status" value="1"/>
</dbReference>
<evidence type="ECO:0000313" key="3">
    <source>
        <dbReference type="Proteomes" id="UP000190539"/>
    </source>
</evidence>
<feature type="domain" description="Aminoglycoside phosphotransferase" evidence="1">
    <location>
        <begin position="152"/>
        <end position="224"/>
    </location>
</feature>
<evidence type="ECO:0000259" key="1">
    <source>
        <dbReference type="Pfam" id="PF01636"/>
    </source>
</evidence>
<dbReference type="RefSeq" id="WP_077970266.1">
    <property type="nucleotide sequence ID" value="NZ_CP045178.1"/>
</dbReference>
<dbReference type="OrthoDB" id="2570531at2"/>
<evidence type="ECO:0000313" key="2">
    <source>
        <dbReference type="EMBL" id="OON76011.1"/>
    </source>
</evidence>
<dbReference type="EMBL" id="MVFC01000020">
    <property type="protein sequence ID" value="OON76011.1"/>
    <property type="molecule type" value="Genomic_DNA"/>
</dbReference>
<dbReference type="Proteomes" id="UP000190539">
    <property type="component" value="Unassembled WGS sequence"/>
</dbReference>
<name>A0A1V4A5L5_9ACTN</name>
<comment type="caution">
    <text evidence="2">The sequence shown here is derived from an EMBL/GenBank/DDBJ whole genome shotgun (WGS) entry which is preliminary data.</text>
</comment>
<dbReference type="InterPro" id="IPR002575">
    <property type="entry name" value="Aminoglycoside_PTrfase"/>
</dbReference>
<dbReference type="Gene3D" id="3.90.1200.10">
    <property type="match status" value="1"/>
</dbReference>
<accession>A0A1V4A5L5</accession>
<organism evidence="2 3">
    <name type="scientific">Streptomyces tsukubensis</name>
    <dbReference type="NCBI Taxonomy" id="83656"/>
    <lineage>
        <taxon>Bacteria</taxon>
        <taxon>Bacillati</taxon>
        <taxon>Actinomycetota</taxon>
        <taxon>Actinomycetes</taxon>
        <taxon>Kitasatosporales</taxon>
        <taxon>Streptomycetaceae</taxon>
        <taxon>Streptomyces</taxon>
    </lineage>
</organism>
<keyword evidence="3" id="KW-1185">Reference proteome</keyword>
<dbReference type="SUPFAM" id="SSF56112">
    <property type="entry name" value="Protein kinase-like (PK-like)"/>
    <property type="match status" value="1"/>
</dbReference>
<reference evidence="2 3" key="1">
    <citation type="submission" date="2017-02" db="EMBL/GenBank/DDBJ databases">
        <title>Draft Genome Sequence of Streptomyces tsukubaensis F601, a Producer of the immunosuppressant tacrolimus FK506.</title>
        <authorList>
            <person name="Zong G."/>
            <person name="Zhong C."/>
            <person name="Fu J."/>
            <person name="Qin R."/>
            <person name="Cao G."/>
        </authorList>
    </citation>
    <scope>NUCLEOTIDE SEQUENCE [LARGE SCALE GENOMIC DNA]</scope>
    <source>
        <strain evidence="2 3">F601</strain>
    </source>
</reference>
<gene>
    <name evidence="2" type="ORF">B1H18_22075</name>
</gene>
<proteinExistence type="predicted"/>
<dbReference type="AlphaFoldDB" id="A0A1V4A5L5"/>
<sequence>MIERVEWDRLPGGVREAVQERVGRVAASEVHQQGLNCSVALTLHAAAGRTFMKGVRAEDTDGAEALAREELVNPFVCAVGPAAWHAVHTDGWSLLLFDHVDGRNADLAPGSADLGPVADALRRMSRIAGASLQGVERLVDRLGQFLTDEEAARLDGDHLLHTDTNPHNLMIDGAGRAHVVDWAMPALGPVWVDAACTAVRLMEDGHSPKTALAWLNAIESWQRAAPAAVAAFVAGTCRHWTARVGEKGALPSNTRFQYLLVGVPHPATCTPPH</sequence>
<dbReference type="InterPro" id="IPR011009">
    <property type="entry name" value="Kinase-like_dom_sf"/>
</dbReference>
<protein>
    <recommendedName>
        <fullName evidence="1">Aminoglycoside phosphotransferase domain-containing protein</fullName>
    </recommendedName>
</protein>
<dbReference type="STRING" id="83656.B1H18_22075"/>